<dbReference type="EMBL" id="JAHRIQ010001330">
    <property type="protein sequence ID" value="MEQ2221374.1"/>
    <property type="molecule type" value="Genomic_DNA"/>
</dbReference>
<feature type="signal peptide" evidence="1">
    <location>
        <begin position="1"/>
        <end position="25"/>
    </location>
</feature>
<evidence type="ECO:0008006" key="4">
    <source>
        <dbReference type="Google" id="ProtNLM"/>
    </source>
</evidence>
<evidence type="ECO:0000313" key="3">
    <source>
        <dbReference type="Proteomes" id="UP001482620"/>
    </source>
</evidence>
<gene>
    <name evidence="2" type="ORF">ILYODFUR_015258</name>
</gene>
<reference evidence="2 3" key="1">
    <citation type="submission" date="2021-06" db="EMBL/GenBank/DDBJ databases">
        <authorList>
            <person name="Palmer J.M."/>
        </authorList>
    </citation>
    <scope>NUCLEOTIDE SEQUENCE [LARGE SCALE GENOMIC DNA]</scope>
    <source>
        <strain evidence="3">if_2019</strain>
        <tissue evidence="2">Muscle</tissue>
    </source>
</reference>
<feature type="chain" id="PRO_5045963814" description="Secreted protein" evidence="1">
    <location>
        <begin position="26"/>
        <end position="100"/>
    </location>
</feature>
<evidence type="ECO:0000256" key="1">
    <source>
        <dbReference type="SAM" id="SignalP"/>
    </source>
</evidence>
<protein>
    <recommendedName>
        <fullName evidence="4">Secreted protein</fullName>
    </recommendedName>
</protein>
<name>A0ABV0SLC5_9TELE</name>
<proteinExistence type="predicted"/>
<keyword evidence="1" id="KW-0732">Signal</keyword>
<organism evidence="2 3">
    <name type="scientific">Ilyodon furcidens</name>
    <name type="common">goldbreast splitfin</name>
    <dbReference type="NCBI Taxonomy" id="33524"/>
    <lineage>
        <taxon>Eukaryota</taxon>
        <taxon>Metazoa</taxon>
        <taxon>Chordata</taxon>
        <taxon>Craniata</taxon>
        <taxon>Vertebrata</taxon>
        <taxon>Euteleostomi</taxon>
        <taxon>Actinopterygii</taxon>
        <taxon>Neopterygii</taxon>
        <taxon>Teleostei</taxon>
        <taxon>Neoteleostei</taxon>
        <taxon>Acanthomorphata</taxon>
        <taxon>Ovalentaria</taxon>
        <taxon>Atherinomorphae</taxon>
        <taxon>Cyprinodontiformes</taxon>
        <taxon>Goodeidae</taxon>
        <taxon>Ilyodon</taxon>
    </lineage>
</organism>
<sequence length="100" mass="11245">MTDFTLLKTIRFVSVVFHIINACFTQSDNESKGKENKKWLFAHTRFSYCASTCTGSGGLAICPFWRSPERLFSPGASACLINHPKSYTERIKQGYNRGDG</sequence>
<accession>A0ABV0SLC5</accession>
<evidence type="ECO:0000313" key="2">
    <source>
        <dbReference type="EMBL" id="MEQ2221374.1"/>
    </source>
</evidence>
<keyword evidence="3" id="KW-1185">Reference proteome</keyword>
<dbReference type="Proteomes" id="UP001482620">
    <property type="component" value="Unassembled WGS sequence"/>
</dbReference>
<comment type="caution">
    <text evidence="2">The sequence shown here is derived from an EMBL/GenBank/DDBJ whole genome shotgun (WGS) entry which is preliminary data.</text>
</comment>